<dbReference type="VEuPathDB" id="PlasmoDB:PVW1_070045500"/>
<proteinExistence type="predicted"/>
<name>A0A1G4E6Q7_PLAVI</name>
<evidence type="ECO:0000313" key="2">
    <source>
        <dbReference type="Proteomes" id="UP000305196"/>
    </source>
</evidence>
<gene>
    <name evidence="1" type="ORF">PVC01_000109100</name>
</gene>
<evidence type="ECO:0000313" key="1">
    <source>
        <dbReference type="EMBL" id="SCA82064.1"/>
    </source>
</evidence>
<dbReference type="VEuPathDB" id="PlasmoDB:PVPAM_000021700"/>
<sequence>MSNYLGDNRLSLIRTKYFYGQLDNGTDGCQNDTFYELAKIKLDRNDGLQVVSDKILKGLCCVYKKKLKNNFESDICKFLYFWLGHILLDKMRNKVVFFDVILDLFNALNDDNIGKICELPHYYINENNFKNIKFFFDYSEDYNSYKVQLTGNNPSCNYEYKTYLENYVKSYKNIRDECAYNQNRNKYCNEFYQHFNGKNDYYLSNWTCNLQENGQEDPELGEEEEGGSLISAGAGMGVHPVINQNEIPNVTREGEKGPGFSGYISSEINSDLNGVSDPAHDSSPSTIKKIVTSAVSAAGVLVPPFLIYNYAPARSWINKLLGMNKGTNRNPYANPELMADFSMPQDFYSERNRYNIMYNPE</sequence>
<dbReference type="Pfam" id="PF05795">
    <property type="entry name" value="Plasmodium_Vir"/>
    <property type="match status" value="1"/>
</dbReference>
<protein>
    <submittedName>
        <fullName evidence="1">VIR protein</fullName>
    </submittedName>
</protein>
<dbReference type="InterPro" id="IPR008780">
    <property type="entry name" value="Plasmodium_Vir"/>
</dbReference>
<dbReference type="AlphaFoldDB" id="A0A1G4E6Q7"/>
<organism evidence="1 2">
    <name type="scientific">Plasmodium vivax</name>
    <name type="common">malaria parasite P. vivax</name>
    <dbReference type="NCBI Taxonomy" id="5855"/>
    <lineage>
        <taxon>Eukaryota</taxon>
        <taxon>Sar</taxon>
        <taxon>Alveolata</taxon>
        <taxon>Apicomplexa</taxon>
        <taxon>Aconoidasida</taxon>
        <taxon>Haemosporida</taxon>
        <taxon>Plasmodiidae</taxon>
        <taxon>Plasmodium</taxon>
        <taxon>Plasmodium (Plasmodium)</taxon>
    </lineage>
</organism>
<accession>A0A1G4E6Q7</accession>
<dbReference type="Proteomes" id="UP000305196">
    <property type="component" value="Unassembled WGS sequence"/>
</dbReference>
<dbReference type="EMBL" id="FLYI01000480">
    <property type="protein sequence ID" value="SCA82064.1"/>
    <property type="molecule type" value="Genomic_DNA"/>
</dbReference>
<dbReference type="VEuPathDB" id="PlasmoDB:PVP01_0007170"/>
<reference evidence="1 2" key="1">
    <citation type="submission" date="2016-07" db="EMBL/GenBank/DDBJ databases">
        <authorList>
            <consortium name="Pathogen Informatics"/>
        </authorList>
    </citation>
    <scope>NUCLEOTIDE SEQUENCE [LARGE SCALE GENOMIC DNA]</scope>
</reference>